<evidence type="ECO:0000256" key="1">
    <source>
        <dbReference type="ARBA" id="ARBA00022572"/>
    </source>
</evidence>
<feature type="region of interest" description="Disordered" evidence="3">
    <location>
        <begin position="27"/>
        <end position="46"/>
    </location>
</feature>
<dbReference type="InterPro" id="IPR050759">
    <property type="entry name" value="Serine_protease_kringle"/>
</dbReference>
<dbReference type="InterPro" id="IPR013806">
    <property type="entry name" value="Kringle-like"/>
</dbReference>
<dbReference type="Gene3D" id="2.40.20.10">
    <property type="entry name" value="Plasminogen Kringle 4"/>
    <property type="match status" value="1"/>
</dbReference>
<comment type="caution">
    <text evidence="5">The sequence shown here is derived from an EMBL/GenBank/DDBJ whole genome shotgun (WGS) entry which is preliminary data.</text>
</comment>
<sequence length="320" mass="35202">MSHASPASHLAAQSDYRGEISVTASGLPCQKWTSQEPNEHDFSGTESDAGLGDHNFCRNPDGEPQAWCYNAEGTNPRWEFCDVPQCPTECDIFDKTCPYYAESTKHYPFTFDPVAAGGYSELTWSQANADARADFSEWDCVTGHYSSYLKDPMPCGQGTCMDTWVLTSKGVCMKKEAHAAENRDAWNACDANGAEYAGYYLEQGFGYLGCLKGLGCANGDYQISRGASTLSSFIQWNLDNSFQMHCPSTIAWAEQALSEDGSYLIPEQIVGGIDMMDNLYWSQDAKMPPPEVIFCDAMYMACIMDHSPCADSCDSCSART</sequence>
<name>A0ABR1FGZ7_AURAN</name>
<reference evidence="5 6" key="1">
    <citation type="submission" date="2024-03" db="EMBL/GenBank/DDBJ databases">
        <title>Aureococcus anophagefferens CCMP1851 and Kratosvirus quantuckense: Draft genome of a second virus-susceptible host strain in the model system.</title>
        <authorList>
            <person name="Chase E."/>
            <person name="Truchon A.R."/>
            <person name="Schepens W."/>
            <person name="Wilhelm S.W."/>
        </authorList>
    </citation>
    <scope>NUCLEOTIDE SEQUENCE [LARGE SCALE GENOMIC DNA]</scope>
    <source>
        <strain evidence="5 6">CCMP1851</strain>
    </source>
</reference>
<gene>
    <name evidence="5" type="ORF">SO694_00078017</name>
</gene>
<dbReference type="PANTHER" id="PTHR24261">
    <property type="entry name" value="PLASMINOGEN-RELATED"/>
    <property type="match status" value="1"/>
</dbReference>
<dbReference type="PROSITE" id="PS00021">
    <property type="entry name" value="KRINGLE_1"/>
    <property type="match status" value="1"/>
</dbReference>
<evidence type="ECO:0000313" key="6">
    <source>
        <dbReference type="Proteomes" id="UP001363151"/>
    </source>
</evidence>
<dbReference type="PRINTS" id="PR00018">
    <property type="entry name" value="KRINGLE"/>
</dbReference>
<evidence type="ECO:0000259" key="4">
    <source>
        <dbReference type="PROSITE" id="PS50070"/>
    </source>
</evidence>
<evidence type="ECO:0000313" key="5">
    <source>
        <dbReference type="EMBL" id="KAK7230656.1"/>
    </source>
</evidence>
<dbReference type="SMART" id="SM00130">
    <property type="entry name" value="KR"/>
    <property type="match status" value="1"/>
</dbReference>
<dbReference type="CDD" id="cd00108">
    <property type="entry name" value="KR"/>
    <property type="match status" value="1"/>
</dbReference>
<keyword evidence="6" id="KW-1185">Reference proteome</keyword>
<dbReference type="Pfam" id="PF00051">
    <property type="entry name" value="Kringle"/>
    <property type="match status" value="1"/>
</dbReference>
<evidence type="ECO:0000256" key="3">
    <source>
        <dbReference type="SAM" id="MobiDB-lite"/>
    </source>
</evidence>
<dbReference type="SUPFAM" id="SSF57440">
    <property type="entry name" value="Kringle-like"/>
    <property type="match status" value="1"/>
</dbReference>
<organism evidence="5 6">
    <name type="scientific">Aureococcus anophagefferens</name>
    <name type="common">Harmful bloom alga</name>
    <dbReference type="NCBI Taxonomy" id="44056"/>
    <lineage>
        <taxon>Eukaryota</taxon>
        <taxon>Sar</taxon>
        <taxon>Stramenopiles</taxon>
        <taxon>Ochrophyta</taxon>
        <taxon>Pelagophyceae</taxon>
        <taxon>Pelagomonadales</taxon>
        <taxon>Pelagomonadaceae</taxon>
        <taxon>Aureococcus</taxon>
    </lineage>
</organism>
<dbReference type="PANTHER" id="PTHR24261:SF7">
    <property type="entry name" value="KRINGLE DOMAIN-CONTAINING PROTEIN"/>
    <property type="match status" value="1"/>
</dbReference>
<proteinExistence type="predicted"/>
<dbReference type="EMBL" id="JBBJCI010000426">
    <property type="protein sequence ID" value="KAK7230656.1"/>
    <property type="molecule type" value="Genomic_DNA"/>
</dbReference>
<evidence type="ECO:0000256" key="2">
    <source>
        <dbReference type="ARBA" id="ARBA00023157"/>
    </source>
</evidence>
<feature type="domain" description="Kringle" evidence="4">
    <location>
        <begin position="15"/>
        <end position="86"/>
    </location>
</feature>
<accession>A0ABR1FGZ7</accession>
<keyword evidence="1" id="KW-0420">Kringle</keyword>
<dbReference type="PROSITE" id="PS50070">
    <property type="entry name" value="KRINGLE_2"/>
    <property type="match status" value="1"/>
</dbReference>
<protein>
    <recommendedName>
        <fullName evidence="4">Kringle domain-containing protein</fullName>
    </recommendedName>
</protein>
<dbReference type="InterPro" id="IPR038178">
    <property type="entry name" value="Kringle_sf"/>
</dbReference>
<keyword evidence="2" id="KW-1015">Disulfide bond</keyword>
<dbReference type="InterPro" id="IPR018056">
    <property type="entry name" value="Kringle_CS"/>
</dbReference>
<dbReference type="InterPro" id="IPR000001">
    <property type="entry name" value="Kringle"/>
</dbReference>
<dbReference type="Proteomes" id="UP001363151">
    <property type="component" value="Unassembled WGS sequence"/>
</dbReference>